<dbReference type="HOGENOM" id="CLU_1818456_0_0_1"/>
<keyword evidence="3" id="KW-1185">Reference proteome</keyword>
<dbReference type="EMBL" id="GL348721">
    <property type="protein sequence ID" value="EFH39415.1"/>
    <property type="molecule type" value="Genomic_DNA"/>
</dbReference>
<proteinExistence type="predicted"/>
<name>D7MVB4_ARALL</name>
<feature type="region of interest" description="Disordered" evidence="1">
    <location>
        <begin position="113"/>
        <end position="142"/>
    </location>
</feature>
<protein>
    <submittedName>
        <fullName evidence="2">Uncharacterized protein</fullName>
    </submittedName>
</protein>
<dbReference type="Gene3D" id="3.30.30.10">
    <property type="entry name" value="Knottin, scorpion toxin-like"/>
    <property type="match status" value="1"/>
</dbReference>
<evidence type="ECO:0000313" key="2">
    <source>
        <dbReference type="EMBL" id="EFH39415.1"/>
    </source>
</evidence>
<sequence>MATTPGRTMTTTAGRPDGKTGRTEWLYVAGECAKLPRCNKYCVTNGFHLGGFCFIKHMISFLFGVGRDNKVLFRNEGAQTISDAAGNLKDKAKNTAEEAWDKVKDTTEKIKDTVTGKTEETKESIKATAKTVERSMNTKNLK</sequence>
<dbReference type="InterPro" id="IPR036574">
    <property type="entry name" value="Scorpion_toxin-like_sf"/>
</dbReference>
<dbReference type="Gramene" id="fgenesh1_pm.C_scaffold_9000030">
    <property type="protein sequence ID" value="fgenesh1_pm.C_scaffold_9000030"/>
    <property type="gene ID" value="fgenesh1_pm.C_scaffold_9000030"/>
</dbReference>
<dbReference type="STRING" id="81972.D7MVB4"/>
<reference evidence="3" key="1">
    <citation type="journal article" date="2011" name="Nat. Genet.">
        <title>The Arabidopsis lyrata genome sequence and the basis of rapid genome size change.</title>
        <authorList>
            <person name="Hu T.T."/>
            <person name="Pattyn P."/>
            <person name="Bakker E.G."/>
            <person name="Cao J."/>
            <person name="Cheng J.-F."/>
            <person name="Clark R.M."/>
            <person name="Fahlgren N."/>
            <person name="Fawcett J.A."/>
            <person name="Grimwood J."/>
            <person name="Gundlach H."/>
            <person name="Haberer G."/>
            <person name="Hollister J.D."/>
            <person name="Ossowski S."/>
            <person name="Ottilar R.P."/>
            <person name="Salamov A.A."/>
            <person name="Schneeberger K."/>
            <person name="Spannagl M."/>
            <person name="Wang X."/>
            <person name="Yang L."/>
            <person name="Nasrallah M.E."/>
            <person name="Bergelson J."/>
            <person name="Carrington J.C."/>
            <person name="Gaut B.S."/>
            <person name="Schmutz J."/>
            <person name="Mayer K.F.X."/>
            <person name="Van de Peer Y."/>
            <person name="Grigoriev I.V."/>
            <person name="Nordborg M."/>
            <person name="Weigel D."/>
            <person name="Guo Y.-L."/>
        </authorList>
    </citation>
    <scope>NUCLEOTIDE SEQUENCE [LARGE SCALE GENOMIC DNA]</scope>
    <source>
        <strain evidence="3">cv. MN47</strain>
    </source>
</reference>
<dbReference type="AlphaFoldDB" id="D7MVB4"/>
<dbReference type="Proteomes" id="UP000008694">
    <property type="component" value="Unassembled WGS sequence"/>
</dbReference>
<evidence type="ECO:0000256" key="1">
    <source>
        <dbReference type="SAM" id="MobiDB-lite"/>
    </source>
</evidence>
<gene>
    <name evidence="2" type="ORF">ARALYDRAFT_333002</name>
</gene>
<feature type="compositionally biased region" description="Basic and acidic residues" evidence="1">
    <location>
        <begin position="113"/>
        <end position="125"/>
    </location>
</feature>
<dbReference type="Gene3D" id="6.10.140.1430">
    <property type="match status" value="1"/>
</dbReference>
<accession>D7MVB4</accession>
<evidence type="ECO:0000313" key="3">
    <source>
        <dbReference type="Proteomes" id="UP000008694"/>
    </source>
</evidence>
<organism evidence="3">
    <name type="scientific">Arabidopsis lyrata subsp. lyrata</name>
    <name type="common">Lyre-leaved rock-cress</name>
    <dbReference type="NCBI Taxonomy" id="81972"/>
    <lineage>
        <taxon>Eukaryota</taxon>
        <taxon>Viridiplantae</taxon>
        <taxon>Streptophyta</taxon>
        <taxon>Embryophyta</taxon>
        <taxon>Tracheophyta</taxon>
        <taxon>Spermatophyta</taxon>
        <taxon>Magnoliopsida</taxon>
        <taxon>eudicotyledons</taxon>
        <taxon>Gunneridae</taxon>
        <taxon>Pentapetalae</taxon>
        <taxon>rosids</taxon>
        <taxon>malvids</taxon>
        <taxon>Brassicales</taxon>
        <taxon>Brassicaceae</taxon>
        <taxon>Camelineae</taxon>
        <taxon>Arabidopsis</taxon>
    </lineage>
</organism>